<dbReference type="PROSITE" id="PS50271">
    <property type="entry name" value="ZF_UBP"/>
    <property type="match status" value="1"/>
</dbReference>
<dbReference type="InterPro" id="IPR013083">
    <property type="entry name" value="Znf_RING/FYVE/PHD"/>
</dbReference>
<organism evidence="4 5">
    <name type="scientific">Gigaspora rosea</name>
    <dbReference type="NCBI Taxonomy" id="44941"/>
    <lineage>
        <taxon>Eukaryota</taxon>
        <taxon>Fungi</taxon>
        <taxon>Fungi incertae sedis</taxon>
        <taxon>Mucoromycota</taxon>
        <taxon>Glomeromycotina</taxon>
        <taxon>Glomeromycetes</taxon>
        <taxon>Diversisporales</taxon>
        <taxon>Gigasporaceae</taxon>
        <taxon>Gigaspora</taxon>
    </lineage>
</organism>
<dbReference type="Pfam" id="PF07707">
    <property type="entry name" value="BACK"/>
    <property type="match status" value="1"/>
</dbReference>
<dbReference type="Pfam" id="PF00651">
    <property type="entry name" value="BTB"/>
    <property type="match status" value="1"/>
</dbReference>
<dbReference type="Gene3D" id="3.30.710.10">
    <property type="entry name" value="Potassium Channel Kv1.1, Chain A"/>
    <property type="match status" value="1"/>
</dbReference>
<reference evidence="4 5" key="1">
    <citation type="submission" date="2018-06" db="EMBL/GenBank/DDBJ databases">
        <title>Comparative genomics reveals the genomic features of Rhizophagus irregularis, R. cerebriforme, R. diaphanum and Gigaspora rosea, and their symbiotic lifestyle signature.</title>
        <authorList>
            <person name="Morin E."/>
            <person name="San Clemente H."/>
            <person name="Chen E.C.H."/>
            <person name="De La Providencia I."/>
            <person name="Hainaut M."/>
            <person name="Kuo A."/>
            <person name="Kohler A."/>
            <person name="Murat C."/>
            <person name="Tang N."/>
            <person name="Roy S."/>
            <person name="Loubradou J."/>
            <person name="Henrissat B."/>
            <person name="Grigoriev I.V."/>
            <person name="Corradi N."/>
            <person name="Roux C."/>
            <person name="Martin F.M."/>
        </authorList>
    </citation>
    <scope>NUCLEOTIDE SEQUENCE [LARGE SCALE GENOMIC DNA]</scope>
    <source>
        <strain evidence="4 5">DAOM 194757</strain>
    </source>
</reference>
<evidence type="ECO:0000313" key="4">
    <source>
        <dbReference type="EMBL" id="RIB01006.1"/>
    </source>
</evidence>
<evidence type="ECO:0008006" key="6">
    <source>
        <dbReference type="Google" id="ProtNLM"/>
    </source>
</evidence>
<feature type="domain" description="BTB" evidence="2">
    <location>
        <begin position="23"/>
        <end position="95"/>
    </location>
</feature>
<gene>
    <name evidence="4" type="ORF">C2G38_2128623</name>
</gene>
<evidence type="ECO:0000313" key="5">
    <source>
        <dbReference type="Proteomes" id="UP000266673"/>
    </source>
</evidence>
<dbReference type="InterPro" id="IPR011705">
    <property type="entry name" value="BACK"/>
</dbReference>
<comment type="caution">
    <text evidence="4">The sequence shown here is derived from an EMBL/GenBank/DDBJ whole genome shotgun (WGS) entry which is preliminary data.</text>
</comment>
<dbReference type="InterPro" id="IPR001607">
    <property type="entry name" value="Znf_UBP"/>
</dbReference>
<evidence type="ECO:0000259" key="2">
    <source>
        <dbReference type="PROSITE" id="PS50097"/>
    </source>
</evidence>
<evidence type="ECO:0000259" key="3">
    <source>
        <dbReference type="PROSITE" id="PS50271"/>
    </source>
</evidence>
<dbReference type="PROSITE" id="PS50097">
    <property type="entry name" value="BTB"/>
    <property type="match status" value="1"/>
</dbReference>
<dbReference type="GO" id="GO:0008270">
    <property type="term" value="F:zinc ion binding"/>
    <property type="evidence" value="ECO:0007669"/>
    <property type="project" value="UniProtKB-KW"/>
</dbReference>
<dbReference type="Proteomes" id="UP000266673">
    <property type="component" value="Unassembled WGS sequence"/>
</dbReference>
<dbReference type="STRING" id="44941.A0A397U1Q7"/>
<dbReference type="Gene3D" id="1.25.40.420">
    <property type="match status" value="1"/>
</dbReference>
<feature type="domain" description="UBP-type" evidence="3">
    <location>
        <begin position="296"/>
        <end position="420"/>
    </location>
</feature>
<dbReference type="SMART" id="SM00225">
    <property type="entry name" value="BTB"/>
    <property type="match status" value="1"/>
</dbReference>
<dbReference type="OrthoDB" id="2312259at2759"/>
<dbReference type="Gene3D" id="3.30.40.10">
    <property type="entry name" value="Zinc/RING finger domain, C3HC4 (zinc finger)"/>
    <property type="match status" value="1"/>
</dbReference>
<dbReference type="GO" id="GO:0005737">
    <property type="term" value="C:cytoplasm"/>
    <property type="evidence" value="ECO:0007669"/>
    <property type="project" value="TreeGrafter"/>
</dbReference>
<sequence>METEFFKKLSSDLTNLLENGEDYNVAIEVGQMPNSQIFKAHSIILNSRCSYFREKLTKASYDENNVKKICIPNIPAKAFEIIIKYIYGSIVSFDKIYASAIFDLLSLASEFGFEDLINIAQSQLIENHASWIRRNFAKVSKICFEFDNFKILQEFYNNIVAKHPSTVFDSKDFENFSEKSLISFLKLDNLQMDEGKIWDQVIKWGIAQNPDLDSNPGQWSNANFTTLKNTLKNCLPHIRYFQIAGKDIIEKLYPYQQIIEPNLWKDLMTKFIAPEKAITSTIFDDFENESLNDVIEICPHLKDAVKIPKLKKNLKNGSTNLMDAQCRKCISQDEGVQETLNSEEEEVLPQMWLCLACGKLHCSRYDKKHAIQHFEENGSHSIIMKLDATETWCYSCDKVVITSYGKNQVINQARNFILKVLKSGSFENNDIRSKLG</sequence>
<dbReference type="SUPFAM" id="SSF57850">
    <property type="entry name" value="RING/U-box"/>
    <property type="match status" value="1"/>
</dbReference>
<dbReference type="InterPro" id="IPR000210">
    <property type="entry name" value="BTB/POZ_dom"/>
</dbReference>
<dbReference type="EMBL" id="QKWP01003396">
    <property type="protein sequence ID" value="RIB01006.1"/>
    <property type="molecule type" value="Genomic_DNA"/>
</dbReference>
<name>A0A397U1Q7_9GLOM</name>
<dbReference type="SUPFAM" id="SSF54695">
    <property type="entry name" value="POZ domain"/>
    <property type="match status" value="1"/>
</dbReference>
<keyword evidence="1" id="KW-0863">Zinc-finger</keyword>
<dbReference type="InterPro" id="IPR052407">
    <property type="entry name" value="BTB_POZ_domain_cont_9"/>
</dbReference>
<dbReference type="InterPro" id="IPR011333">
    <property type="entry name" value="SKP1/BTB/POZ_sf"/>
</dbReference>
<keyword evidence="5" id="KW-1185">Reference proteome</keyword>
<accession>A0A397U1Q7</accession>
<proteinExistence type="predicted"/>
<protein>
    <recommendedName>
        <fullName evidence="6">BTB domain-containing protein</fullName>
    </recommendedName>
</protein>
<dbReference type="PANTHER" id="PTHR46306">
    <property type="entry name" value="BTB/POZ DOMAIN-CONTAINING PROTEIN 9"/>
    <property type="match status" value="1"/>
</dbReference>
<evidence type="ECO:0000256" key="1">
    <source>
        <dbReference type="PROSITE-ProRule" id="PRU00502"/>
    </source>
</evidence>
<dbReference type="PANTHER" id="PTHR46306:SF1">
    <property type="entry name" value="BTB_POZ DOMAIN-CONTAINING PROTEIN 9"/>
    <property type="match status" value="1"/>
</dbReference>
<dbReference type="SMART" id="SM00290">
    <property type="entry name" value="ZnF_UBP"/>
    <property type="match status" value="1"/>
</dbReference>
<dbReference type="AlphaFoldDB" id="A0A397U1Q7"/>
<dbReference type="Pfam" id="PF02148">
    <property type="entry name" value="zf-UBP"/>
    <property type="match status" value="1"/>
</dbReference>
<keyword evidence="1" id="KW-0479">Metal-binding</keyword>
<keyword evidence="1" id="KW-0862">Zinc</keyword>